<dbReference type="EMBL" id="KZ678382">
    <property type="protein sequence ID" value="PSS00722.1"/>
    <property type="molecule type" value="Genomic_DNA"/>
</dbReference>
<sequence>MRRTAHLGPGYTKMVCSAGPSVVMFALCEYSAKPRSTPHLLGRTPELRKPSIDSVWGILLTSPHSSAQSIPTCRMDLLAGSHCHHSERFTYKAWFSDRVILAVWLYGFSHENYRALMVDSKWKTKATGGLFGRTFSLEYRLAPPHSLERGLLELFVKVVFQQSLSSSFGEAWVKFCDIYVPVAIWAGL</sequence>
<organism evidence="1 2">
    <name type="scientific">Coniella lustricola</name>
    <dbReference type="NCBI Taxonomy" id="2025994"/>
    <lineage>
        <taxon>Eukaryota</taxon>
        <taxon>Fungi</taxon>
        <taxon>Dikarya</taxon>
        <taxon>Ascomycota</taxon>
        <taxon>Pezizomycotina</taxon>
        <taxon>Sordariomycetes</taxon>
        <taxon>Sordariomycetidae</taxon>
        <taxon>Diaporthales</taxon>
        <taxon>Schizoparmaceae</taxon>
        <taxon>Coniella</taxon>
    </lineage>
</organism>
<name>A0A2T3AJH2_9PEZI</name>
<dbReference type="InParanoid" id="A0A2T3AJH2"/>
<proteinExistence type="predicted"/>
<evidence type="ECO:0000313" key="1">
    <source>
        <dbReference type="EMBL" id="PSS00722.1"/>
    </source>
</evidence>
<keyword evidence="2" id="KW-1185">Reference proteome</keyword>
<dbReference type="Proteomes" id="UP000241462">
    <property type="component" value="Unassembled WGS sequence"/>
</dbReference>
<reference evidence="1 2" key="1">
    <citation type="journal article" date="2018" name="Mycol. Prog.">
        <title>Coniella lustricola, a new species from submerged detritus.</title>
        <authorList>
            <person name="Raudabaugh D.B."/>
            <person name="Iturriaga T."/>
            <person name="Carver A."/>
            <person name="Mondo S."/>
            <person name="Pangilinan J."/>
            <person name="Lipzen A."/>
            <person name="He G."/>
            <person name="Amirebrahimi M."/>
            <person name="Grigoriev I.V."/>
            <person name="Miller A.N."/>
        </authorList>
    </citation>
    <scope>NUCLEOTIDE SEQUENCE [LARGE SCALE GENOMIC DNA]</scope>
    <source>
        <strain evidence="1 2">B22-T-1</strain>
    </source>
</reference>
<accession>A0A2T3AJH2</accession>
<dbReference type="AlphaFoldDB" id="A0A2T3AJH2"/>
<evidence type="ECO:0000313" key="2">
    <source>
        <dbReference type="Proteomes" id="UP000241462"/>
    </source>
</evidence>
<protein>
    <submittedName>
        <fullName evidence="1">Uncharacterized protein</fullName>
    </submittedName>
</protein>
<gene>
    <name evidence="1" type="ORF">BD289DRAFT_423745</name>
</gene>